<evidence type="ECO:0000313" key="2">
    <source>
        <dbReference type="Proteomes" id="UP001202289"/>
    </source>
</evidence>
<dbReference type="Proteomes" id="UP001202289">
    <property type="component" value="Unassembled WGS sequence"/>
</dbReference>
<dbReference type="EMBL" id="JAMBOP010000021">
    <property type="protein sequence ID" value="MCM3737268.1"/>
    <property type="molecule type" value="Genomic_DNA"/>
</dbReference>
<accession>A0ACC6A9F2</accession>
<reference evidence="1" key="1">
    <citation type="submission" date="2022-05" db="EMBL/GenBank/DDBJ databases">
        <title>Comparative Genomics of Spacecraft Associated Microbes.</title>
        <authorList>
            <person name="Tran M.T."/>
            <person name="Wright A."/>
            <person name="Seuylemezian A."/>
            <person name="Eisen J."/>
            <person name="Coil D."/>
        </authorList>
    </citation>
    <scope>NUCLEOTIDE SEQUENCE</scope>
    <source>
        <strain evidence="1">FAIRING 10M-2.2</strain>
    </source>
</reference>
<keyword evidence="2" id="KW-1185">Reference proteome</keyword>
<gene>
    <name evidence="1" type="ORF">M3215_16035</name>
</gene>
<comment type="caution">
    <text evidence="1">The sequence shown here is derived from an EMBL/GenBank/DDBJ whole genome shotgun (WGS) entry which is preliminary data.</text>
</comment>
<organism evidence="1 2">
    <name type="scientific">Bacillus cytotoxicus</name>
    <dbReference type="NCBI Taxonomy" id="580165"/>
    <lineage>
        <taxon>Bacteria</taxon>
        <taxon>Bacillati</taxon>
        <taxon>Bacillota</taxon>
        <taxon>Bacilli</taxon>
        <taxon>Bacillales</taxon>
        <taxon>Bacillaceae</taxon>
        <taxon>Bacillus</taxon>
        <taxon>Bacillus cereus group</taxon>
    </lineage>
</organism>
<protein>
    <submittedName>
        <fullName evidence="1">AAA family ATPase</fullName>
    </submittedName>
</protein>
<proteinExistence type="predicted"/>
<evidence type="ECO:0000313" key="1">
    <source>
        <dbReference type="EMBL" id="MCM3737268.1"/>
    </source>
</evidence>
<sequence length="511" mass="58948">MSIPFNEALQHLEHLIGSKVPGLLPRLSLSSDTYEGIFIKQLAASNTLSDPNRTGSQYHIALSNNAEINFFPYIDNYVKMINVDEGYSSEPFKRRYGFKVNIKLFKENLEYLTGQASTDINCFTTHYISRNGKQSELGSISTDSPEFTEFRRLFLADDVLIFLKHKQTFQYDTLLIRKSDYSSFEDISPKIFVQYSGFRPSSNPSSLVDRETLTPENFGTPGLNLIVYGAPGTGKSHHLKEEYGEDCLRVTFHPEYTYQDFVGCLKPKNEDDKVTYKFSPGPFAKILKEAYQSLGHASKTLIIEEINRANTAAVFGDLFQLLDRNAEGFSEYGIENDDLLTYLNEDTNLELDNIKIPCNLNIVATMNSADQGVYLMDSAFKRRWKFKYIPIDFKENDDICKTELIYANTEFTWKKFIEPINLKLATLKINEDKHIGPYFMKKEEIEDREVFASKLLMYLWDDVLRHQRDQMFRQDKYLIFSQLLAGFLNNEDVFKRDIFNLATEPTADANE</sequence>
<name>A0ACC6A9F2_9BACI</name>